<dbReference type="RefSeq" id="WP_024843943.1">
    <property type="nucleotide sequence ID" value="NZ_CP038205.1"/>
</dbReference>
<name>A0A7H9BYS9_PARPN</name>
<proteinExistence type="predicted"/>
<dbReference type="Proteomes" id="UP000509322">
    <property type="component" value="Plasmid unnamed1"/>
</dbReference>
<dbReference type="GeneID" id="51373231"/>
<geneLocation type="plasmid" evidence="1 2">
    <name>unnamed1</name>
</geneLocation>
<sequence>MKPTIQLPGLTLRPARAGDLASLCARLHLPQVRKYLCDDIVLPRETVAGMLARSRKLDEAGLGLWALETPGKPLPASAASSRFPTCCSASPACAAASSR</sequence>
<reference evidence="1 2" key="1">
    <citation type="submission" date="2020-07" db="EMBL/GenBank/DDBJ databases">
        <title>The complete genome of Paracoccus pantotrophus ACCC 10489.</title>
        <authorList>
            <person name="Si Y."/>
        </authorList>
    </citation>
    <scope>NUCLEOTIDE SEQUENCE [LARGE SCALE GENOMIC DNA]</scope>
    <source>
        <strain evidence="1 2">ACCC10489</strain>
        <plasmid evidence="1 2">unnamed1</plasmid>
    </source>
</reference>
<accession>A0A7H9BYS9</accession>
<dbReference type="Gene3D" id="3.40.630.30">
    <property type="match status" value="1"/>
</dbReference>
<protein>
    <recommendedName>
        <fullName evidence="3">Acetyltransferase (GNAT) domain-containing protein</fullName>
    </recommendedName>
</protein>
<evidence type="ECO:0000313" key="1">
    <source>
        <dbReference type="EMBL" id="QLH16557.1"/>
    </source>
</evidence>
<dbReference type="AlphaFoldDB" id="A0A7H9BYS9"/>
<organism evidence="1 2">
    <name type="scientific">Paracoccus pantotrophus</name>
    <name type="common">Thiosphaera pantotropha</name>
    <dbReference type="NCBI Taxonomy" id="82367"/>
    <lineage>
        <taxon>Bacteria</taxon>
        <taxon>Pseudomonadati</taxon>
        <taxon>Pseudomonadota</taxon>
        <taxon>Alphaproteobacteria</taxon>
        <taxon>Rhodobacterales</taxon>
        <taxon>Paracoccaceae</taxon>
        <taxon>Paracoccus</taxon>
    </lineage>
</organism>
<evidence type="ECO:0000313" key="2">
    <source>
        <dbReference type="Proteomes" id="UP000509322"/>
    </source>
</evidence>
<dbReference type="EMBL" id="CP058691">
    <property type="protein sequence ID" value="QLH16557.1"/>
    <property type="molecule type" value="Genomic_DNA"/>
</dbReference>
<gene>
    <name evidence="1" type="ORF">HYQ43_20190</name>
</gene>
<evidence type="ECO:0008006" key="3">
    <source>
        <dbReference type="Google" id="ProtNLM"/>
    </source>
</evidence>
<keyword evidence="1" id="KW-0614">Plasmid</keyword>